<dbReference type="GO" id="GO:0030621">
    <property type="term" value="F:U4 snRNA binding"/>
    <property type="evidence" value="ECO:0007669"/>
    <property type="project" value="TreeGrafter"/>
</dbReference>
<dbReference type="Gene3D" id="2.130.10.10">
    <property type="entry name" value="YVTN repeat-like/Quinoprotein amine dehydrogenase"/>
    <property type="match status" value="3"/>
</dbReference>
<dbReference type="Pfam" id="PF08799">
    <property type="entry name" value="PRP4"/>
    <property type="match status" value="1"/>
</dbReference>
<evidence type="ECO:0000256" key="3">
    <source>
        <dbReference type="PROSITE-ProRule" id="PRU00221"/>
    </source>
</evidence>
<dbReference type="PROSITE" id="PS50082">
    <property type="entry name" value="WD_REPEATS_2"/>
    <property type="match status" value="4"/>
</dbReference>
<dbReference type="SUPFAM" id="SSF50978">
    <property type="entry name" value="WD40 repeat-like"/>
    <property type="match status" value="1"/>
</dbReference>
<dbReference type="AlphaFoldDB" id="R4XDS0"/>
<comment type="caution">
    <text evidence="5">The sequence shown here is derived from an EMBL/GenBank/DDBJ whole genome shotgun (WGS) entry which is preliminary data.</text>
</comment>
<dbReference type="SMART" id="SM00500">
    <property type="entry name" value="SFM"/>
    <property type="match status" value="1"/>
</dbReference>
<gene>
    <name evidence="5" type="ORF">TAPDE_004379</name>
</gene>
<evidence type="ECO:0000256" key="2">
    <source>
        <dbReference type="ARBA" id="ARBA00022737"/>
    </source>
</evidence>
<dbReference type="SUPFAM" id="SSF158230">
    <property type="entry name" value="PRP4-like"/>
    <property type="match status" value="1"/>
</dbReference>
<organism evidence="5 6">
    <name type="scientific">Taphrina deformans (strain PYCC 5710 / ATCC 11124 / CBS 356.35 / IMI 108563 / JCM 9778 / NBRC 8474)</name>
    <name type="common">Peach leaf curl fungus</name>
    <name type="synonym">Lalaria deformans</name>
    <dbReference type="NCBI Taxonomy" id="1097556"/>
    <lineage>
        <taxon>Eukaryota</taxon>
        <taxon>Fungi</taxon>
        <taxon>Dikarya</taxon>
        <taxon>Ascomycota</taxon>
        <taxon>Taphrinomycotina</taxon>
        <taxon>Taphrinomycetes</taxon>
        <taxon>Taphrinales</taxon>
        <taxon>Taphrinaceae</taxon>
        <taxon>Taphrina</taxon>
    </lineage>
</organism>
<accession>R4XDS0</accession>
<sequence>MLGTDYSYQIQGQDASAALAEFSRREHARTVVVPTDDNKVKARLRELEEPIILFGEGPADRRDRLRYLLSIGNGDTRMTDSNDNGDDEAEEEEYYTAGSEDLLLARRKIASHSLPRARDRIARQKQESQVPLSRLIAHRKAQNARLRTLVSQGSQIAADRPVSIARFSPDSRTIATGSWAGDLRFFDASTLEERRRVTGHVDKVSGLSWHPHATTGLPPSVCNVVTGGGEGDVCLWALTGDAPLATMKGHGGRVARVEFHPSGHFIGSASFDGTWRLWDVETTAELLLQQGHSHEVYAISFQDDGALVATAGLDAIGRVWDLRSGRTVMVLDGHMKAIQGLGFSGNGYQLATGSADDTVKIWDLRQVRNVATIPAHKSLVSDVRFFHGGYAGRQDNDEEMVDGDATSRHKVNGDSTYLATSGYDGAVNIWSADDWTLVKSLVGPAEKKVMSVDISRDNQQICSSGFDRTLRLWSGDV</sequence>
<proteinExistence type="predicted"/>
<dbReference type="GO" id="GO:0017070">
    <property type="term" value="F:U6 snRNA binding"/>
    <property type="evidence" value="ECO:0007669"/>
    <property type="project" value="TreeGrafter"/>
</dbReference>
<evidence type="ECO:0000313" key="6">
    <source>
        <dbReference type="Proteomes" id="UP000013776"/>
    </source>
</evidence>
<dbReference type="Pfam" id="PF00400">
    <property type="entry name" value="WD40"/>
    <property type="match status" value="7"/>
</dbReference>
<keyword evidence="1 3" id="KW-0853">WD repeat</keyword>
<feature type="repeat" description="WD" evidence="3">
    <location>
        <begin position="442"/>
        <end position="477"/>
    </location>
</feature>
<keyword evidence="6" id="KW-1185">Reference proteome</keyword>
<dbReference type="PROSITE" id="PS00678">
    <property type="entry name" value="WD_REPEATS_1"/>
    <property type="match status" value="2"/>
</dbReference>
<dbReference type="STRING" id="1097556.R4XDS0"/>
<evidence type="ECO:0000313" key="5">
    <source>
        <dbReference type="EMBL" id="CCG84016.1"/>
    </source>
</evidence>
<dbReference type="InterPro" id="IPR036322">
    <property type="entry name" value="WD40_repeat_dom_sf"/>
</dbReference>
<feature type="repeat" description="WD" evidence="3">
    <location>
        <begin position="331"/>
        <end position="372"/>
    </location>
</feature>
<dbReference type="Proteomes" id="UP000013776">
    <property type="component" value="Unassembled WGS sequence"/>
</dbReference>
<dbReference type="eggNOG" id="KOG0272">
    <property type="taxonomic scope" value="Eukaryota"/>
</dbReference>
<dbReference type="EMBL" id="CAHR02000194">
    <property type="protein sequence ID" value="CCG84016.1"/>
    <property type="molecule type" value="Genomic_DNA"/>
</dbReference>
<reference evidence="5 6" key="1">
    <citation type="journal article" date="2013" name="MBio">
        <title>Genome sequencing of the plant pathogen Taphrina deformans, the causal agent of peach leaf curl.</title>
        <authorList>
            <person name="Cisse O.H."/>
            <person name="Almeida J.M.G.C.F."/>
            <person name="Fonseca A."/>
            <person name="Kumar A.A."/>
            <person name="Salojaervi J."/>
            <person name="Overmyer K."/>
            <person name="Hauser P.M."/>
            <person name="Pagni M."/>
        </authorList>
    </citation>
    <scope>NUCLEOTIDE SEQUENCE [LARGE SCALE GENOMIC DNA]</scope>
    <source>
        <strain evidence="6">PYCC 5710 / ATCC 11124 / CBS 356.35 / IMI 108563 / JCM 9778 / NBRC 8474</strain>
    </source>
</reference>
<feature type="repeat" description="WD" evidence="3">
    <location>
        <begin position="247"/>
        <end position="288"/>
    </location>
</feature>
<dbReference type="GO" id="GO:0000398">
    <property type="term" value="P:mRNA splicing, via spliceosome"/>
    <property type="evidence" value="ECO:0007669"/>
    <property type="project" value="TreeGrafter"/>
</dbReference>
<feature type="repeat" description="WD" evidence="3">
    <location>
        <begin position="289"/>
        <end position="330"/>
    </location>
</feature>
<dbReference type="Gene3D" id="4.10.280.110">
    <property type="entry name" value="Pre-mRNA processing factor 4 domain"/>
    <property type="match status" value="1"/>
</dbReference>
<evidence type="ECO:0000256" key="1">
    <source>
        <dbReference type="ARBA" id="ARBA00022574"/>
    </source>
</evidence>
<name>R4XDS0_TAPDE</name>
<dbReference type="InterPro" id="IPR020472">
    <property type="entry name" value="WD40_PAC1"/>
</dbReference>
<dbReference type="InterPro" id="IPR014906">
    <property type="entry name" value="PRP4-like"/>
</dbReference>
<dbReference type="GO" id="GO:0046540">
    <property type="term" value="C:U4/U6 x U5 tri-snRNP complex"/>
    <property type="evidence" value="ECO:0007669"/>
    <property type="project" value="TreeGrafter"/>
</dbReference>
<dbReference type="InterPro" id="IPR001680">
    <property type="entry name" value="WD40_rpt"/>
</dbReference>
<feature type="domain" description="Pre-mRNA processing factor 4 (PRP4)-like" evidence="4">
    <location>
        <begin position="35"/>
        <end position="84"/>
    </location>
</feature>
<dbReference type="PRINTS" id="PR00320">
    <property type="entry name" value="GPROTEINBRPT"/>
</dbReference>
<dbReference type="InterPro" id="IPR015943">
    <property type="entry name" value="WD40/YVTN_repeat-like_dom_sf"/>
</dbReference>
<dbReference type="SMART" id="SM00320">
    <property type="entry name" value="WD40"/>
    <property type="match status" value="7"/>
</dbReference>
<dbReference type="PROSITE" id="PS50294">
    <property type="entry name" value="WD_REPEATS_REGION"/>
    <property type="match status" value="4"/>
</dbReference>
<dbReference type="CDD" id="cd00200">
    <property type="entry name" value="WD40"/>
    <property type="match status" value="1"/>
</dbReference>
<keyword evidence="2" id="KW-0677">Repeat</keyword>
<dbReference type="PANTHER" id="PTHR19846">
    <property type="entry name" value="WD40 REPEAT PROTEIN"/>
    <property type="match status" value="1"/>
</dbReference>
<dbReference type="PANTHER" id="PTHR19846:SF0">
    <property type="entry name" value="PRE-MRNA PROCESSING FACTOR 4"/>
    <property type="match status" value="1"/>
</dbReference>
<dbReference type="InterPro" id="IPR019775">
    <property type="entry name" value="WD40_repeat_CS"/>
</dbReference>
<evidence type="ECO:0000259" key="4">
    <source>
        <dbReference type="SMART" id="SM00500"/>
    </source>
</evidence>
<protein>
    <recommendedName>
        <fullName evidence="4">Pre-mRNA processing factor 4 (PRP4)-like domain-containing protein</fullName>
    </recommendedName>
</protein>
<dbReference type="OrthoDB" id="540662at2759"/>
<dbReference type="VEuPathDB" id="FungiDB:TAPDE_004379"/>
<dbReference type="InterPro" id="IPR036285">
    <property type="entry name" value="PRP4-like_sf"/>
</dbReference>